<sequence length="521" mass="56970">MHVHNSYTMLNDQAHSGGHCQEGAKSTSLFQQNGAVAGHGKQAMTVPSTRSFGQVLALVMVLSIVTLGLVGSLLYLASTRSPADAKSMETLLAPVYHLSFLSLLLVGGLVVVGCSGLSLGGLSFFVVDQLIRPQTQETFVPLSPFDLDLPAEAVQFLSEKGDHLVDGLFIPRQGASTTIIVCPGYRRSYQDVLCVCRHLWLAGHTVLAFEFFGHGSIVGRTVTLGYREINDFLGAVAYAKKRLPATKLGVLGYSMGAAISIIASARTPEVAAIVADSAFATHWSIVEGIIHRRFSCSRACPRIAFRLLRWMIDQVLWWRAGYRFHEVEPLREIARLAPRPVLLIHGLSDSIVSPADAQRLYQAAHKPKALWLIPQAEHSRGYFIDSPLYVARITEFFEQRLKSSGSKNTSHNDAPKVETGSERPSEEGMLKTTLAALEQILIRLFAQTLKLPQVQVHAKSDFFQLGGDADALADLLDAIEQHCKIRLTPNDVFHHPTVVQLAARVSTRQQAAIQACVALPV</sequence>
<dbReference type="EMBL" id="BNJK01000003">
    <property type="protein sequence ID" value="GHP00905.1"/>
    <property type="molecule type" value="Genomic_DNA"/>
</dbReference>
<feature type="region of interest" description="Disordered" evidence="1">
    <location>
        <begin position="404"/>
        <end position="428"/>
    </location>
</feature>
<keyword evidence="2" id="KW-1133">Transmembrane helix</keyword>
<evidence type="ECO:0000313" key="4">
    <source>
        <dbReference type="EMBL" id="GHP00905.1"/>
    </source>
</evidence>
<evidence type="ECO:0000313" key="5">
    <source>
        <dbReference type="Proteomes" id="UP000597444"/>
    </source>
</evidence>
<keyword evidence="2" id="KW-0472">Membrane</keyword>
<feature type="transmembrane region" description="Helical" evidence="2">
    <location>
        <begin position="55"/>
        <end position="77"/>
    </location>
</feature>
<dbReference type="InterPro" id="IPR022742">
    <property type="entry name" value="Hydrolase_4"/>
</dbReference>
<evidence type="ECO:0000256" key="2">
    <source>
        <dbReference type="SAM" id="Phobius"/>
    </source>
</evidence>
<dbReference type="PANTHER" id="PTHR43358:SF4">
    <property type="entry name" value="ALPHA_BETA HYDROLASE FOLD-1 DOMAIN-CONTAINING PROTEIN"/>
    <property type="match status" value="1"/>
</dbReference>
<feature type="transmembrane region" description="Helical" evidence="2">
    <location>
        <begin position="98"/>
        <end position="127"/>
    </location>
</feature>
<dbReference type="InterPro" id="IPR009081">
    <property type="entry name" value="PP-bd_ACP"/>
</dbReference>
<dbReference type="InterPro" id="IPR036736">
    <property type="entry name" value="ACP-like_sf"/>
</dbReference>
<evidence type="ECO:0000259" key="3">
    <source>
        <dbReference type="PROSITE" id="PS50075"/>
    </source>
</evidence>
<protein>
    <recommendedName>
        <fullName evidence="3">Carrier domain-containing protein</fullName>
    </recommendedName>
</protein>
<dbReference type="PANTHER" id="PTHR43358">
    <property type="entry name" value="ALPHA/BETA-HYDROLASE"/>
    <property type="match status" value="1"/>
</dbReference>
<dbReference type="Gene3D" id="3.40.50.1820">
    <property type="entry name" value="alpha/beta hydrolase"/>
    <property type="match status" value="1"/>
</dbReference>
<feature type="compositionally biased region" description="Basic and acidic residues" evidence="1">
    <location>
        <begin position="413"/>
        <end position="428"/>
    </location>
</feature>
<dbReference type="RefSeq" id="WP_220211476.1">
    <property type="nucleotide sequence ID" value="NZ_BNJK01000003.1"/>
</dbReference>
<gene>
    <name evidence="4" type="ORF">KSF_109520</name>
</gene>
<accession>A0A8J3IRU8</accession>
<organism evidence="4 5">
    <name type="scientific">Reticulibacter mediterranei</name>
    <dbReference type="NCBI Taxonomy" id="2778369"/>
    <lineage>
        <taxon>Bacteria</taxon>
        <taxon>Bacillati</taxon>
        <taxon>Chloroflexota</taxon>
        <taxon>Ktedonobacteria</taxon>
        <taxon>Ktedonobacterales</taxon>
        <taxon>Reticulibacteraceae</taxon>
        <taxon>Reticulibacter</taxon>
    </lineage>
</organism>
<comment type="caution">
    <text evidence="4">The sequence shown here is derived from an EMBL/GenBank/DDBJ whole genome shotgun (WGS) entry which is preliminary data.</text>
</comment>
<name>A0A8J3IRU8_9CHLR</name>
<dbReference type="AlphaFoldDB" id="A0A8J3IRU8"/>
<feature type="domain" description="Carrier" evidence="3">
    <location>
        <begin position="432"/>
        <end position="509"/>
    </location>
</feature>
<keyword evidence="5" id="KW-1185">Reference proteome</keyword>
<dbReference type="PROSITE" id="PS50075">
    <property type="entry name" value="CARRIER"/>
    <property type="match status" value="1"/>
</dbReference>
<dbReference type="SUPFAM" id="SSF47336">
    <property type="entry name" value="ACP-like"/>
    <property type="match status" value="1"/>
</dbReference>
<dbReference type="Pfam" id="PF00550">
    <property type="entry name" value="PP-binding"/>
    <property type="match status" value="1"/>
</dbReference>
<dbReference type="InterPro" id="IPR052920">
    <property type="entry name" value="DNA-binding_regulatory"/>
</dbReference>
<dbReference type="SUPFAM" id="SSF53474">
    <property type="entry name" value="alpha/beta-Hydrolases"/>
    <property type="match status" value="1"/>
</dbReference>
<dbReference type="Proteomes" id="UP000597444">
    <property type="component" value="Unassembled WGS sequence"/>
</dbReference>
<dbReference type="Gene3D" id="1.10.1200.10">
    <property type="entry name" value="ACP-like"/>
    <property type="match status" value="1"/>
</dbReference>
<dbReference type="Pfam" id="PF12146">
    <property type="entry name" value="Hydrolase_4"/>
    <property type="match status" value="1"/>
</dbReference>
<keyword evidence="2" id="KW-0812">Transmembrane</keyword>
<dbReference type="InterPro" id="IPR029058">
    <property type="entry name" value="AB_hydrolase_fold"/>
</dbReference>
<evidence type="ECO:0000256" key="1">
    <source>
        <dbReference type="SAM" id="MobiDB-lite"/>
    </source>
</evidence>
<proteinExistence type="predicted"/>
<reference evidence="4" key="1">
    <citation type="submission" date="2020-10" db="EMBL/GenBank/DDBJ databases">
        <title>Taxonomic study of unclassified bacteria belonging to the class Ktedonobacteria.</title>
        <authorList>
            <person name="Yabe S."/>
            <person name="Wang C.M."/>
            <person name="Zheng Y."/>
            <person name="Sakai Y."/>
            <person name="Cavaletti L."/>
            <person name="Monciardini P."/>
            <person name="Donadio S."/>
        </authorList>
    </citation>
    <scope>NUCLEOTIDE SEQUENCE</scope>
    <source>
        <strain evidence="4">ID150040</strain>
    </source>
</reference>